<feature type="region of interest" description="Disordered" evidence="1">
    <location>
        <begin position="111"/>
        <end position="133"/>
    </location>
</feature>
<accession>A0A834RAV1</accession>
<dbReference type="Proteomes" id="UP000070412">
    <property type="component" value="Unassembled WGS sequence"/>
</dbReference>
<reference evidence="5" key="1">
    <citation type="journal article" date="2020" name="PLoS Negl. Trop. Dis.">
        <title>High-quality nuclear genome for Sarcoptes scabiei-A critical resource for a neglected parasite.</title>
        <authorList>
            <person name="Korhonen P.K."/>
            <person name="Gasser R.B."/>
            <person name="Ma G."/>
            <person name="Wang T."/>
            <person name="Stroehlein A.J."/>
            <person name="Young N.D."/>
            <person name="Ang C.S."/>
            <person name="Fernando D.D."/>
            <person name="Lu H.C."/>
            <person name="Taylor S."/>
            <person name="Reynolds S.L."/>
            <person name="Mofiz E."/>
            <person name="Najaraj S.H."/>
            <person name="Gowda H."/>
            <person name="Madugundu A."/>
            <person name="Renuse S."/>
            <person name="Holt D."/>
            <person name="Pandey A."/>
            <person name="Papenfuss A.T."/>
            <person name="Fischer K."/>
        </authorList>
    </citation>
    <scope>NUCLEOTIDE SEQUENCE [LARGE SCALE GENOMIC DNA]</scope>
</reference>
<keyword evidence="5" id="KW-1185">Reference proteome</keyword>
<evidence type="ECO:0000256" key="1">
    <source>
        <dbReference type="SAM" id="MobiDB-lite"/>
    </source>
</evidence>
<dbReference type="OrthoDB" id="6621890at2759"/>
<dbReference type="SUPFAM" id="SSF47113">
    <property type="entry name" value="Histone-fold"/>
    <property type="match status" value="1"/>
</dbReference>
<evidence type="ECO:0000313" key="3">
    <source>
        <dbReference type="EMBL" id="KAF7493113.1"/>
    </source>
</evidence>
<gene>
    <name evidence="3" type="ORF">SSS_6941</name>
</gene>
<dbReference type="Pfam" id="PF02969">
    <property type="entry name" value="TAF"/>
    <property type="match status" value="1"/>
</dbReference>
<protein>
    <recommendedName>
        <fullName evidence="2">TATA box binding protein associated factor (TAF) histone-like fold domain-containing protein</fullName>
    </recommendedName>
</protein>
<dbReference type="InterPro" id="IPR009072">
    <property type="entry name" value="Histone-fold"/>
</dbReference>
<reference evidence="4" key="3">
    <citation type="submission" date="2022-06" db="UniProtKB">
        <authorList>
            <consortium name="EnsemblMetazoa"/>
        </authorList>
    </citation>
    <scope>IDENTIFICATION</scope>
</reference>
<dbReference type="GO" id="GO:0046982">
    <property type="term" value="F:protein heterodimerization activity"/>
    <property type="evidence" value="ECO:0007669"/>
    <property type="project" value="InterPro"/>
</dbReference>
<dbReference type="CDD" id="cd22932">
    <property type="entry name" value="HFD_TAF6L"/>
    <property type="match status" value="1"/>
</dbReference>
<evidence type="ECO:0000313" key="5">
    <source>
        <dbReference type="Proteomes" id="UP000070412"/>
    </source>
</evidence>
<evidence type="ECO:0000313" key="4">
    <source>
        <dbReference type="EnsemblMetazoa" id="KAF7493113.1"/>
    </source>
</evidence>
<name>A0A834RAV1_SARSC</name>
<proteinExistence type="predicted"/>
<sequence>MLTMIKSDSDLPEELIIDGFPGDSNSKQLENRPNLAENVAEIYADLVNSSLQQSNTSINSLSLIQKESSYQTNNCLETRPGETYHVECLSNHHNSGKLLEIKREFNDGEIQFPNDKKSQNNQIKTDPDVNDDDGEDLMNLCGLESINTDSIRNKNESEDDHQEDDAPHLNPDFSLFPAKTIQMIGEQVGIELELSEEAALIVSEDVGYRLRELIHNSSQFMHHALRSKLQTKDVFNAMLQIECDIVFGHNNSLLENRNQHDDLFANIANHYVKVPEADIFVENDHCINLLNESSRIIKDPCLLPSKTHQSTESDRNFDIKWLTLTNPIFDNETNEKKSILISQYLDKLTKSLLMEANLNYVEHQKCLKIFYEDLSSNLQIKSLLCPLFCFVLKLRLTLNLINVLRSIIHNDHFIDLSLNFRFLKEFVRLLFFILFKQKPSITFENFNQLCPTILTIRSSIAHLFHQVVCKFSLPFADIQQKLIDMLCERIRTLSFHYKSSSFSSTNEDDLIKKWLIDYSILKIFSFLGFDMCLRYLVPILLHRTSTFDYYLDEYTVEKPFGLNKRMVINEMKIIVQREIASIARLLLKGFGLLLVQKYDDFVDIRNSNFIYEFFYEKFGESICTLCPILSVVPSSNFEALWHQNLSSLTQPKTIRTCLKDSSKNFSMFEKNPSKINDELSQKSLKTTMEKSSNKSKKKGSGLLESMLSTDTTKLPKNESLSMFTDSLLDSSKKQYENIFLYQDDATEISSSDHHTQTSARSLIVFDGKRIMAQKKDEEIESRKVRHHQPPIHFDQSEWFRLTRNDETILFKTKVRIDHHKIRGMIATNCLNRSSRRYNVLDLQPHRTHRSDSSLFLHF</sequence>
<dbReference type="SMART" id="SM00803">
    <property type="entry name" value="TAF"/>
    <property type="match status" value="1"/>
</dbReference>
<dbReference type="Gene3D" id="1.10.20.10">
    <property type="entry name" value="Histone, subunit A"/>
    <property type="match status" value="1"/>
</dbReference>
<feature type="domain" description="TATA box binding protein associated factor (TAF) histone-like fold" evidence="2">
    <location>
        <begin position="174"/>
        <end position="240"/>
    </location>
</feature>
<reference evidence="3" key="2">
    <citation type="submission" date="2020-01" db="EMBL/GenBank/DDBJ databases">
        <authorList>
            <person name="Korhonen P.K.K."/>
            <person name="Guangxu M.G."/>
            <person name="Wang T.W."/>
            <person name="Stroehlein A.J.S."/>
            <person name="Young N.D."/>
            <person name="Ang C.-S.A."/>
            <person name="Fernando D.W.F."/>
            <person name="Lu H.L."/>
            <person name="Taylor S.T."/>
            <person name="Ehtesham M.E.M."/>
            <person name="Najaraj S.H.N."/>
            <person name="Harsha G.H.G."/>
            <person name="Madugundu A.M."/>
            <person name="Renuse S.R."/>
            <person name="Holt D.H."/>
            <person name="Pandey A.P."/>
            <person name="Papenfuss A.P."/>
            <person name="Gasser R.B.G."/>
            <person name="Fischer K.F."/>
        </authorList>
    </citation>
    <scope>NUCLEOTIDE SEQUENCE</scope>
    <source>
        <strain evidence="3">SSS_KF_BRIS2020</strain>
    </source>
</reference>
<evidence type="ECO:0000259" key="2">
    <source>
        <dbReference type="SMART" id="SM00803"/>
    </source>
</evidence>
<dbReference type="EnsemblMetazoa" id="SSS_6941s_mrna">
    <property type="protein sequence ID" value="KAF7493113.1"/>
    <property type="gene ID" value="SSS_6941"/>
</dbReference>
<feature type="region of interest" description="Disordered" evidence="1">
    <location>
        <begin position="679"/>
        <end position="702"/>
    </location>
</feature>
<dbReference type="InterPro" id="IPR004823">
    <property type="entry name" value="TAF_TATA-bd_Histone-like_dom"/>
</dbReference>
<organism evidence="3">
    <name type="scientific">Sarcoptes scabiei</name>
    <name type="common">Itch mite</name>
    <name type="synonym">Acarus scabiei</name>
    <dbReference type="NCBI Taxonomy" id="52283"/>
    <lineage>
        <taxon>Eukaryota</taxon>
        <taxon>Metazoa</taxon>
        <taxon>Ecdysozoa</taxon>
        <taxon>Arthropoda</taxon>
        <taxon>Chelicerata</taxon>
        <taxon>Arachnida</taxon>
        <taxon>Acari</taxon>
        <taxon>Acariformes</taxon>
        <taxon>Sarcoptiformes</taxon>
        <taxon>Astigmata</taxon>
        <taxon>Psoroptidia</taxon>
        <taxon>Sarcoptoidea</taxon>
        <taxon>Sarcoptidae</taxon>
        <taxon>Sarcoptinae</taxon>
        <taxon>Sarcoptes</taxon>
    </lineage>
</organism>
<dbReference type="EMBL" id="WVUK01000056">
    <property type="protein sequence ID" value="KAF7493113.1"/>
    <property type="molecule type" value="Genomic_DNA"/>
</dbReference>
<dbReference type="AlphaFoldDB" id="A0A834RAV1"/>